<keyword evidence="4 7" id="KW-1133">Transmembrane helix</keyword>
<keyword evidence="2 7" id="KW-0808">Transferase</keyword>
<keyword evidence="5 7" id="KW-0472">Membrane</keyword>
<comment type="catalytic activity">
    <reaction evidence="7">
        <text>L-cysteinyl-[protein] + hexadecanoyl-CoA = S-hexadecanoyl-L-cysteinyl-[protein] + CoA</text>
        <dbReference type="Rhea" id="RHEA:36683"/>
        <dbReference type="Rhea" id="RHEA-COMP:10131"/>
        <dbReference type="Rhea" id="RHEA-COMP:11032"/>
        <dbReference type="ChEBI" id="CHEBI:29950"/>
        <dbReference type="ChEBI" id="CHEBI:57287"/>
        <dbReference type="ChEBI" id="CHEBI:57379"/>
        <dbReference type="ChEBI" id="CHEBI:74151"/>
        <dbReference type="EC" id="2.3.1.225"/>
    </reaction>
</comment>
<comment type="domain">
    <text evidence="7">The DHHC domain is required for palmitoyltransferase activity.</text>
</comment>
<dbReference type="Proteomes" id="UP001168821">
    <property type="component" value="Unassembled WGS sequence"/>
</dbReference>
<evidence type="ECO:0000313" key="9">
    <source>
        <dbReference type="EMBL" id="KAJ3657946.1"/>
    </source>
</evidence>
<comment type="subcellular location">
    <subcellularLocation>
        <location evidence="1">Membrane</location>
        <topology evidence="1">Multi-pass membrane protein</topology>
    </subcellularLocation>
</comment>
<evidence type="ECO:0000256" key="6">
    <source>
        <dbReference type="ARBA" id="ARBA00023315"/>
    </source>
</evidence>
<keyword evidence="10" id="KW-1185">Reference proteome</keyword>
<feature type="transmembrane region" description="Helical" evidence="7">
    <location>
        <begin position="183"/>
        <end position="202"/>
    </location>
</feature>
<keyword evidence="6 7" id="KW-0012">Acyltransferase</keyword>
<comment type="similarity">
    <text evidence="7">Belongs to the DHHC palmitoyltransferase family.</text>
</comment>
<proteinExistence type="inferred from homology"/>
<dbReference type="AlphaFoldDB" id="A0AA38IM59"/>
<feature type="transmembrane region" description="Helical" evidence="7">
    <location>
        <begin position="7"/>
        <end position="27"/>
    </location>
</feature>
<evidence type="ECO:0000256" key="4">
    <source>
        <dbReference type="ARBA" id="ARBA00022989"/>
    </source>
</evidence>
<dbReference type="Pfam" id="PF01529">
    <property type="entry name" value="DHHC"/>
    <property type="match status" value="1"/>
</dbReference>
<evidence type="ECO:0000256" key="3">
    <source>
        <dbReference type="ARBA" id="ARBA00022692"/>
    </source>
</evidence>
<accession>A0AA38IM59</accession>
<dbReference type="InterPro" id="IPR039859">
    <property type="entry name" value="PFA4/ZDH16/20/ERF2-like"/>
</dbReference>
<dbReference type="EMBL" id="JALNTZ010000003">
    <property type="protein sequence ID" value="KAJ3657946.1"/>
    <property type="molecule type" value="Genomic_DNA"/>
</dbReference>
<evidence type="ECO:0000259" key="8">
    <source>
        <dbReference type="Pfam" id="PF01529"/>
    </source>
</evidence>
<dbReference type="InterPro" id="IPR001594">
    <property type="entry name" value="Palmitoyltrfase_DHHC"/>
</dbReference>
<evidence type="ECO:0000313" key="10">
    <source>
        <dbReference type="Proteomes" id="UP001168821"/>
    </source>
</evidence>
<dbReference type="EC" id="2.3.1.225" evidence="7"/>
<reference evidence="9" key="1">
    <citation type="journal article" date="2023" name="G3 (Bethesda)">
        <title>Whole genome assemblies of Zophobas morio and Tenebrio molitor.</title>
        <authorList>
            <person name="Kaur S."/>
            <person name="Stinson S.A."/>
            <person name="diCenzo G.C."/>
        </authorList>
    </citation>
    <scope>NUCLEOTIDE SEQUENCE</scope>
    <source>
        <strain evidence="9">QUZm001</strain>
    </source>
</reference>
<dbReference type="PANTHER" id="PTHR12246">
    <property type="entry name" value="PALMITOYLTRANSFERASE ZDHHC16"/>
    <property type="match status" value="1"/>
</dbReference>
<evidence type="ECO:0000256" key="7">
    <source>
        <dbReference type="RuleBase" id="RU079119"/>
    </source>
</evidence>
<evidence type="ECO:0000256" key="1">
    <source>
        <dbReference type="ARBA" id="ARBA00004141"/>
    </source>
</evidence>
<protein>
    <recommendedName>
        <fullName evidence="7">Palmitoyltransferase</fullName>
        <ecNumber evidence="7">2.3.1.225</ecNumber>
    </recommendedName>
</protein>
<organism evidence="9 10">
    <name type="scientific">Zophobas morio</name>
    <dbReference type="NCBI Taxonomy" id="2755281"/>
    <lineage>
        <taxon>Eukaryota</taxon>
        <taxon>Metazoa</taxon>
        <taxon>Ecdysozoa</taxon>
        <taxon>Arthropoda</taxon>
        <taxon>Hexapoda</taxon>
        <taxon>Insecta</taxon>
        <taxon>Pterygota</taxon>
        <taxon>Neoptera</taxon>
        <taxon>Endopterygota</taxon>
        <taxon>Coleoptera</taxon>
        <taxon>Polyphaga</taxon>
        <taxon>Cucujiformia</taxon>
        <taxon>Tenebrionidae</taxon>
        <taxon>Zophobas</taxon>
    </lineage>
</organism>
<evidence type="ECO:0000256" key="2">
    <source>
        <dbReference type="ARBA" id="ARBA00022679"/>
    </source>
</evidence>
<keyword evidence="3 7" id="KW-0812">Transmembrane</keyword>
<sequence>MFLKDPCGVCCIFVTYLSVFYADYVIVKWVVLQTMVNSLWGSFNVVMFNTVIFFLCMAHIRAVVTDPGTLPLFPSKLDFSDMHSSESGCDYVDWTVCTRCEIYRPPRAHHCRICRRCIRRMDHHCPWINNCVGERNQKFFLQFLIYVGVLSTYAIVLVGLSWLTECKECSLDVPLKQARIMHSVILVLISALFGMFVSAILVDQIQAIVTDETAVEQVQNQGPYRPHKPKMTLLSEVFGREHPLLWLLPCSSTMRKLDTPLINHHV</sequence>
<feature type="transmembrane region" description="Helical" evidence="7">
    <location>
        <begin position="39"/>
        <end position="60"/>
    </location>
</feature>
<dbReference type="GO" id="GO:0019706">
    <property type="term" value="F:protein-cysteine S-palmitoyltransferase activity"/>
    <property type="evidence" value="ECO:0007669"/>
    <property type="project" value="UniProtKB-EC"/>
</dbReference>
<name>A0AA38IM59_9CUCU</name>
<dbReference type="GO" id="GO:0016020">
    <property type="term" value="C:membrane"/>
    <property type="evidence" value="ECO:0007669"/>
    <property type="project" value="UniProtKB-SubCell"/>
</dbReference>
<feature type="transmembrane region" description="Helical" evidence="7">
    <location>
        <begin position="143"/>
        <end position="163"/>
    </location>
</feature>
<feature type="domain" description="Palmitoyltransferase DHHC" evidence="8">
    <location>
        <begin position="95"/>
        <end position="220"/>
    </location>
</feature>
<evidence type="ECO:0000256" key="5">
    <source>
        <dbReference type="ARBA" id="ARBA00023136"/>
    </source>
</evidence>
<dbReference type="PROSITE" id="PS50216">
    <property type="entry name" value="DHHC"/>
    <property type="match status" value="1"/>
</dbReference>
<comment type="caution">
    <text evidence="9">The sequence shown here is derived from an EMBL/GenBank/DDBJ whole genome shotgun (WGS) entry which is preliminary data.</text>
</comment>
<gene>
    <name evidence="9" type="ORF">Zmor_009721</name>
</gene>